<feature type="compositionally biased region" description="Low complexity" evidence="2">
    <location>
        <begin position="101"/>
        <end position="115"/>
    </location>
</feature>
<keyword evidence="4" id="KW-1185">Reference proteome</keyword>
<protein>
    <submittedName>
        <fullName evidence="3">Uncharacterized protein</fullName>
    </submittedName>
</protein>
<dbReference type="EMBL" id="FZOT01000019">
    <property type="protein sequence ID" value="SNT25584.1"/>
    <property type="molecule type" value="Genomic_DNA"/>
</dbReference>
<dbReference type="AlphaFoldDB" id="A0A239L7T0"/>
<feature type="region of interest" description="Disordered" evidence="2">
    <location>
        <begin position="90"/>
        <end position="115"/>
    </location>
</feature>
<sequence>MSISVQQLEQLLSRLQHLKDELGRNRAEPQRELAQDDPLVRMADDCDFLLPSPLTVRNLAETVERKIGNVHVLLDRARENADIPQDIQAAADNEDMLVQEPGQRQDGPPRGGLSA</sequence>
<gene>
    <name evidence="3" type="ORF">SAMN06265795_11965</name>
</gene>
<dbReference type="OrthoDB" id="8757534at2"/>
<proteinExistence type="predicted"/>
<name>A0A239L7T0_9BURK</name>
<evidence type="ECO:0000313" key="3">
    <source>
        <dbReference type="EMBL" id="SNT25584.1"/>
    </source>
</evidence>
<evidence type="ECO:0000313" key="4">
    <source>
        <dbReference type="Proteomes" id="UP000198284"/>
    </source>
</evidence>
<feature type="coiled-coil region" evidence="1">
    <location>
        <begin position="1"/>
        <end position="28"/>
    </location>
</feature>
<organism evidence="3 4">
    <name type="scientific">Noviherbaspirillum humi</name>
    <dbReference type="NCBI Taxonomy" id="1688639"/>
    <lineage>
        <taxon>Bacteria</taxon>
        <taxon>Pseudomonadati</taxon>
        <taxon>Pseudomonadota</taxon>
        <taxon>Betaproteobacteria</taxon>
        <taxon>Burkholderiales</taxon>
        <taxon>Oxalobacteraceae</taxon>
        <taxon>Noviherbaspirillum</taxon>
    </lineage>
</organism>
<accession>A0A239L7T0</accession>
<evidence type="ECO:0000256" key="2">
    <source>
        <dbReference type="SAM" id="MobiDB-lite"/>
    </source>
</evidence>
<dbReference type="Proteomes" id="UP000198284">
    <property type="component" value="Unassembled WGS sequence"/>
</dbReference>
<dbReference type="RefSeq" id="WP_089401257.1">
    <property type="nucleotide sequence ID" value="NZ_FZOT01000019.1"/>
</dbReference>
<keyword evidence="1" id="KW-0175">Coiled coil</keyword>
<evidence type="ECO:0000256" key="1">
    <source>
        <dbReference type="SAM" id="Coils"/>
    </source>
</evidence>
<reference evidence="3 4" key="1">
    <citation type="submission" date="2017-06" db="EMBL/GenBank/DDBJ databases">
        <authorList>
            <person name="Kim H.J."/>
            <person name="Triplett B.A."/>
        </authorList>
    </citation>
    <scope>NUCLEOTIDE SEQUENCE [LARGE SCALE GENOMIC DNA]</scope>
    <source>
        <strain evidence="3 4">U15</strain>
    </source>
</reference>